<comment type="caution">
    <text evidence="1">The sequence shown here is derived from an EMBL/GenBank/DDBJ whole genome shotgun (WGS) entry which is preliminary data.</text>
</comment>
<keyword evidence="2" id="KW-1185">Reference proteome</keyword>
<evidence type="ECO:0000313" key="2">
    <source>
        <dbReference type="Proteomes" id="UP001320702"/>
    </source>
</evidence>
<accession>A0ABT2K6C3</accession>
<reference evidence="1 2" key="1">
    <citation type="submission" date="2022-04" db="EMBL/GenBank/DDBJ databases">
        <title>Paracoccus sp. YLB-12 draft genome sequence.</title>
        <authorList>
            <person name="Yu L."/>
        </authorList>
    </citation>
    <scope>NUCLEOTIDE SEQUENCE [LARGE SCALE GENOMIC DNA]</scope>
    <source>
        <strain evidence="1 2">YLB-12</strain>
    </source>
</reference>
<proteinExistence type="predicted"/>
<evidence type="ECO:0000313" key="1">
    <source>
        <dbReference type="EMBL" id="MCT4332080.1"/>
    </source>
</evidence>
<gene>
    <name evidence="1" type="ORF">MU516_04245</name>
</gene>
<dbReference type="RefSeq" id="WP_260275948.1">
    <property type="nucleotide sequence ID" value="NZ_JANAVZ010000002.1"/>
</dbReference>
<dbReference type="Proteomes" id="UP001320702">
    <property type="component" value="Unassembled WGS sequence"/>
</dbReference>
<name>A0ABT2K6C3_9RHOB</name>
<protein>
    <submittedName>
        <fullName evidence="1">Uncharacterized protein</fullName>
    </submittedName>
</protein>
<organism evidence="1 2">
    <name type="scientific">Paracoccus maritimus</name>
    <dbReference type="NCBI Taxonomy" id="2933292"/>
    <lineage>
        <taxon>Bacteria</taxon>
        <taxon>Pseudomonadati</taxon>
        <taxon>Pseudomonadota</taxon>
        <taxon>Alphaproteobacteria</taxon>
        <taxon>Rhodobacterales</taxon>
        <taxon>Paracoccaceae</taxon>
        <taxon>Paracoccus</taxon>
    </lineage>
</organism>
<sequence>MSQASKPQSIADRKRAQEAEAVLDQMYAYYSRDERPRIVVTEFDAQRAA</sequence>
<dbReference type="EMBL" id="JANAVZ010000002">
    <property type="protein sequence ID" value="MCT4332080.1"/>
    <property type="molecule type" value="Genomic_DNA"/>
</dbReference>